<protein>
    <submittedName>
        <fullName evidence="2">Uncharacterized protein</fullName>
    </submittedName>
</protein>
<name>A0A6I0DNR3_BRUAN</name>
<dbReference type="Proteomes" id="UP000441102">
    <property type="component" value="Unassembled WGS sequence"/>
</dbReference>
<reference evidence="3 4" key="1">
    <citation type="submission" date="2019-09" db="EMBL/GenBank/DDBJ databases">
        <title>Taxonomic organization of the family Brucellaceae based on a phylogenomic approach.</title>
        <authorList>
            <person name="Leclercq S."/>
            <person name="Cloeckaert A."/>
            <person name="Zygmunt M.S."/>
        </authorList>
    </citation>
    <scope>NUCLEOTIDE SEQUENCE [LARGE SCALE GENOMIC DNA]</scope>
    <source>
        <strain evidence="2 3">CCUG 34461</strain>
        <strain evidence="1 4">LMG 3313</strain>
    </source>
</reference>
<gene>
    <name evidence="1" type="ORF">F9L04_15925</name>
    <name evidence="2" type="ORF">F9L06_21410</name>
</gene>
<dbReference type="AlphaFoldDB" id="A0A6I0DNR3"/>
<evidence type="ECO:0000313" key="1">
    <source>
        <dbReference type="EMBL" id="KAB2766761.1"/>
    </source>
</evidence>
<proteinExistence type="predicted"/>
<dbReference type="Proteomes" id="UP000481876">
    <property type="component" value="Unassembled WGS sequence"/>
</dbReference>
<evidence type="ECO:0000313" key="4">
    <source>
        <dbReference type="Proteomes" id="UP000481876"/>
    </source>
</evidence>
<organism evidence="2 3">
    <name type="scientific">Brucella anthropi</name>
    <name type="common">Ochrobactrum anthropi</name>
    <dbReference type="NCBI Taxonomy" id="529"/>
    <lineage>
        <taxon>Bacteria</taxon>
        <taxon>Pseudomonadati</taxon>
        <taxon>Pseudomonadota</taxon>
        <taxon>Alphaproteobacteria</taxon>
        <taxon>Hyphomicrobiales</taxon>
        <taxon>Brucellaceae</taxon>
        <taxon>Brucella/Ochrobactrum group</taxon>
        <taxon>Brucella</taxon>
    </lineage>
</organism>
<comment type="caution">
    <text evidence="2">The sequence shown here is derived from an EMBL/GenBank/DDBJ whole genome shotgun (WGS) entry which is preliminary data.</text>
</comment>
<dbReference type="EMBL" id="WBWS01000016">
    <property type="protein sequence ID" value="KAB2766761.1"/>
    <property type="molecule type" value="Genomic_DNA"/>
</dbReference>
<dbReference type="EMBL" id="WBWX01000010">
    <property type="protein sequence ID" value="KAB2793058.1"/>
    <property type="molecule type" value="Genomic_DNA"/>
</dbReference>
<evidence type="ECO:0000313" key="3">
    <source>
        <dbReference type="Proteomes" id="UP000441102"/>
    </source>
</evidence>
<sequence length="72" mass="8720">MRKDFSLHLTLKIGTRRRSCQKELRRLLRLMGHSISTKWLNLFALTRFPTQNRFALLLEMLWQNHHDTISKD</sequence>
<evidence type="ECO:0000313" key="2">
    <source>
        <dbReference type="EMBL" id="KAB2793058.1"/>
    </source>
</evidence>
<accession>A0A6I0DNR3</accession>